<feature type="compositionally biased region" description="Low complexity" evidence="13">
    <location>
        <begin position="687"/>
        <end position="701"/>
    </location>
</feature>
<feature type="region of interest" description="Disordered" evidence="13">
    <location>
        <begin position="736"/>
        <end position="828"/>
    </location>
</feature>
<dbReference type="Ensembl" id="ENSFHET00000009763.1">
    <property type="protein sequence ID" value="ENSFHEP00000023652.1"/>
    <property type="gene ID" value="ENSFHEG00000004837.1"/>
</dbReference>
<dbReference type="InterPro" id="IPR041888">
    <property type="entry name" value="RING-HC_ZNF598/HEL2"/>
</dbReference>
<dbReference type="GeneTree" id="ENSGT00390000014178"/>
<evidence type="ECO:0000256" key="1">
    <source>
        <dbReference type="ARBA" id="ARBA00000900"/>
    </source>
</evidence>
<dbReference type="InterPro" id="IPR013087">
    <property type="entry name" value="Znf_C2H2_type"/>
</dbReference>
<dbReference type="GO" id="GO:0072344">
    <property type="term" value="P:rescue of stalled ribosome"/>
    <property type="evidence" value="ECO:0007669"/>
    <property type="project" value="InterPro"/>
</dbReference>
<dbReference type="PANTHER" id="PTHR22938:SF0">
    <property type="entry name" value="E3 UBIQUITIN-PROTEIN LIGASE ZNF598"/>
    <property type="match status" value="1"/>
</dbReference>
<evidence type="ECO:0000256" key="9">
    <source>
        <dbReference type="ARBA" id="ARBA00022771"/>
    </source>
</evidence>
<keyword evidence="5" id="KW-0963">Cytoplasm</keyword>
<feature type="compositionally biased region" description="Pro residues" evidence="13">
    <location>
        <begin position="807"/>
        <end position="828"/>
    </location>
</feature>
<reference evidence="15" key="2">
    <citation type="submission" date="2025-09" db="UniProtKB">
        <authorList>
            <consortium name="Ensembl"/>
        </authorList>
    </citation>
    <scope>IDENTIFICATION</scope>
</reference>
<comment type="subcellular location">
    <subcellularLocation>
        <location evidence="2">Cytoplasm</location>
    </subcellularLocation>
</comment>
<evidence type="ECO:0000313" key="15">
    <source>
        <dbReference type="Ensembl" id="ENSFHEP00000023652.1"/>
    </source>
</evidence>
<accession>A0A3Q2QBR6</accession>
<evidence type="ECO:0000256" key="4">
    <source>
        <dbReference type="ARBA" id="ARBA00012483"/>
    </source>
</evidence>
<feature type="region of interest" description="Disordered" evidence="13">
    <location>
        <begin position="555"/>
        <end position="701"/>
    </location>
</feature>
<dbReference type="SMART" id="SM00355">
    <property type="entry name" value="ZnF_C2H2"/>
    <property type="match status" value="5"/>
</dbReference>
<dbReference type="CDD" id="cd16615">
    <property type="entry name" value="RING-HC_ZNF598"/>
    <property type="match status" value="1"/>
</dbReference>
<evidence type="ECO:0000256" key="8">
    <source>
        <dbReference type="ARBA" id="ARBA00022723"/>
    </source>
</evidence>
<dbReference type="PROSITE" id="PS00028">
    <property type="entry name" value="ZINC_FINGER_C2H2_1"/>
    <property type="match status" value="1"/>
</dbReference>
<dbReference type="Pfam" id="PF23202">
    <property type="entry name" value="PAH_ZNF598"/>
    <property type="match status" value="1"/>
</dbReference>
<dbReference type="Proteomes" id="UP000265000">
    <property type="component" value="Unplaced"/>
</dbReference>
<reference evidence="15" key="1">
    <citation type="submission" date="2025-08" db="UniProtKB">
        <authorList>
            <consortium name="Ensembl"/>
        </authorList>
    </citation>
    <scope>IDENTIFICATION</scope>
</reference>
<feature type="compositionally biased region" description="Low complexity" evidence="13">
    <location>
        <begin position="386"/>
        <end position="404"/>
    </location>
</feature>
<dbReference type="GO" id="GO:0016567">
    <property type="term" value="P:protein ubiquitination"/>
    <property type="evidence" value="ECO:0007669"/>
    <property type="project" value="TreeGrafter"/>
</dbReference>
<feature type="region of interest" description="Disordered" evidence="13">
    <location>
        <begin position="320"/>
        <end position="541"/>
    </location>
</feature>
<name>A0A3Q2QBR6_FUNHE</name>
<evidence type="ECO:0000256" key="2">
    <source>
        <dbReference type="ARBA" id="ARBA00004496"/>
    </source>
</evidence>
<dbReference type="PROSITE" id="PS50089">
    <property type="entry name" value="ZF_RING_2"/>
    <property type="match status" value="1"/>
</dbReference>
<evidence type="ECO:0000256" key="13">
    <source>
        <dbReference type="SAM" id="MobiDB-lite"/>
    </source>
</evidence>
<keyword evidence="7" id="KW-0808">Transferase</keyword>
<dbReference type="InterPro" id="IPR001841">
    <property type="entry name" value="Znf_RING"/>
</dbReference>
<organism evidence="15 16">
    <name type="scientific">Fundulus heteroclitus</name>
    <name type="common">Killifish</name>
    <name type="synonym">Mummichog</name>
    <dbReference type="NCBI Taxonomy" id="8078"/>
    <lineage>
        <taxon>Eukaryota</taxon>
        <taxon>Metazoa</taxon>
        <taxon>Chordata</taxon>
        <taxon>Craniata</taxon>
        <taxon>Vertebrata</taxon>
        <taxon>Euteleostomi</taxon>
        <taxon>Actinopterygii</taxon>
        <taxon>Neopterygii</taxon>
        <taxon>Teleostei</taxon>
        <taxon>Neoteleostei</taxon>
        <taxon>Acanthomorphata</taxon>
        <taxon>Ovalentaria</taxon>
        <taxon>Atherinomorphae</taxon>
        <taxon>Cyprinodontiformes</taxon>
        <taxon>Fundulidae</taxon>
        <taxon>Fundulus</taxon>
    </lineage>
</organism>
<feature type="compositionally biased region" description="Low complexity" evidence="13">
    <location>
        <begin position="588"/>
        <end position="602"/>
    </location>
</feature>
<proteinExistence type="inferred from homology"/>
<dbReference type="AlphaFoldDB" id="A0A3Q2QBR6"/>
<evidence type="ECO:0000256" key="7">
    <source>
        <dbReference type="ARBA" id="ARBA00022679"/>
    </source>
</evidence>
<keyword evidence="16" id="KW-1185">Reference proteome</keyword>
<comment type="catalytic activity">
    <reaction evidence="1">
        <text>S-ubiquitinyl-[E2 ubiquitin-conjugating enzyme]-L-cysteine + [acceptor protein]-L-lysine = [E2 ubiquitin-conjugating enzyme]-L-cysteine + N(6)-ubiquitinyl-[acceptor protein]-L-lysine.</text>
        <dbReference type="EC" id="2.3.2.27"/>
    </reaction>
</comment>
<evidence type="ECO:0000256" key="5">
    <source>
        <dbReference type="ARBA" id="ARBA00022490"/>
    </source>
</evidence>
<feature type="compositionally biased region" description="Pro residues" evidence="13">
    <location>
        <begin position="574"/>
        <end position="587"/>
    </location>
</feature>
<dbReference type="InterPro" id="IPR057634">
    <property type="entry name" value="PAH_ZNF598/HEL2"/>
</dbReference>
<dbReference type="STRING" id="8078.ENSFHEP00000023652"/>
<feature type="compositionally biased region" description="Polar residues" evidence="13">
    <location>
        <begin position="514"/>
        <end position="524"/>
    </location>
</feature>
<evidence type="ECO:0000256" key="11">
    <source>
        <dbReference type="ARBA" id="ARBA00035113"/>
    </source>
</evidence>
<sequence length="1020" mass="112641">MTYRSGTLRPFRDATTGSTSHFHRYVSSPLPTLSPKQFQALACFSINMDPTTAKESEKTCVLCCQDIDIFALGKCDHPVCYRCSTKMRVLCDQKYCAVCREELDKVVFVKKLKTFQALPYQQFPCEKRYDIYFVDEMTHSQYRRLLLSECVRCPEPKVFSRYEELEQHMRKQHELFCCKLCSKHLKIFSYERKWYNRKELARHRAHGDPDDTSHRGHPLCKFCDERYLDNDELLKHLRRDHYFCHFCDADGSQEYYSDYQYLSEHFRESHYLCEEGRCATEQFTHAFRSEIDYKAHKAAAHSKSRAEARQNRHIDLQFNYAPRQQRRNEGMVSGEDYEETRHNRGGRGRPQMGQKSWRYSREREEEDRQVEAALRASMAMQRQTERAAASAQRQAERAAGAAQRQSERAAQRQSERAAQRQSERAAQRQSERAAAAQERSALKNCREERTEAEEPRQLAGQLKAVNKPPVKTMKSSNPRDEDDFPALGATAVAPIVKPGPPAPTPALKEEEFPSLTSAAVSSPMTPAYSGQPRKTSSFHEEDFPALVPKVRLLKPAASGGSAWSNSTAAAKPNPQMPPSSRVPPPHSAAPSGPQLLASSSSSSRKKKKVGEKGKVAASRSPCLSDDDGGGMTQQEFRSVPTMLDISSLLTVKGGNGKPAVTSSSANPAPSADLPSSKASKKKKQRNADAPVASAPAAPGMAAPANAISVETAAQKENVPEKTWSKSLSTVVMAAAVSGSADPTSAACRDSPRGTPPPAADPAPEPEEEFPALMTKKPPPGTGKLPRVDGKTDGGFKSSFPVKATAASPPPAMPPPPPGLGSSAPKPPPGFTGIPLNSNVVEPAVSLPPKMPTNGYLVPDDFQQRNLELIKSIKKHLHNDESKFNQFKNYSAQFRQGVISAAQYHRSCKDLLGDNFNSIFNELLVLLPDTGKQQELLSAHADCKALEKQSGAGAGGRKNKNKKNAWQTPATAANMAAELDCQVCPTCRQVLAPKDFNSHKTLHITESEEFPSLQSISRIIS</sequence>
<comment type="pathway">
    <text evidence="3">Protein modification; protein ubiquitination.</text>
</comment>
<evidence type="ECO:0000256" key="10">
    <source>
        <dbReference type="ARBA" id="ARBA00022833"/>
    </source>
</evidence>
<dbReference type="PANTHER" id="PTHR22938">
    <property type="entry name" value="ZINC FINGER PROTEIN 598"/>
    <property type="match status" value="1"/>
</dbReference>
<dbReference type="GO" id="GO:0008270">
    <property type="term" value="F:zinc ion binding"/>
    <property type="evidence" value="ECO:0007669"/>
    <property type="project" value="UniProtKB-KW"/>
</dbReference>
<dbReference type="Pfam" id="PF25447">
    <property type="entry name" value="RING_ZNF598"/>
    <property type="match status" value="1"/>
</dbReference>
<keyword evidence="9 12" id="KW-0863">Zinc-finger</keyword>
<evidence type="ECO:0000256" key="3">
    <source>
        <dbReference type="ARBA" id="ARBA00004906"/>
    </source>
</evidence>
<keyword evidence="10" id="KW-0862">Zinc</keyword>
<evidence type="ECO:0000256" key="6">
    <source>
        <dbReference type="ARBA" id="ARBA00022553"/>
    </source>
</evidence>
<dbReference type="EC" id="2.3.2.27" evidence="4"/>
<keyword evidence="8" id="KW-0479">Metal-binding</keyword>
<dbReference type="GO" id="GO:0005737">
    <property type="term" value="C:cytoplasm"/>
    <property type="evidence" value="ECO:0007669"/>
    <property type="project" value="UniProtKB-SubCell"/>
</dbReference>
<dbReference type="Pfam" id="PF23208">
    <property type="entry name" value="zf_C2H2_ZNF598"/>
    <property type="match status" value="1"/>
</dbReference>
<protein>
    <recommendedName>
        <fullName evidence="4">RING-type E3 ubiquitin transferase</fullName>
        <ecNumber evidence="4">2.3.2.27</ecNumber>
    </recommendedName>
</protein>
<dbReference type="GO" id="GO:0043022">
    <property type="term" value="F:ribosome binding"/>
    <property type="evidence" value="ECO:0007669"/>
    <property type="project" value="TreeGrafter"/>
</dbReference>
<dbReference type="InterPro" id="IPR059042">
    <property type="entry name" value="Znf_C2H2_ZNF598"/>
</dbReference>
<evidence type="ECO:0000259" key="14">
    <source>
        <dbReference type="PROSITE" id="PS50089"/>
    </source>
</evidence>
<evidence type="ECO:0000256" key="12">
    <source>
        <dbReference type="PROSITE-ProRule" id="PRU00175"/>
    </source>
</evidence>
<dbReference type="InterPro" id="IPR044288">
    <property type="entry name" value="ZNF598/HEL2"/>
</dbReference>
<keyword evidence="6" id="KW-0597">Phosphoprotein</keyword>
<feature type="compositionally biased region" description="Basic and acidic residues" evidence="13">
    <location>
        <begin position="440"/>
        <end position="456"/>
    </location>
</feature>
<feature type="compositionally biased region" description="Pro residues" evidence="13">
    <location>
        <begin position="753"/>
        <end position="762"/>
    </location>
</feature>
<feature type="compositionally biased region" description="Basic and acidic residues" evidence="13">
    <location>
        <begin position="405"/>
        <end position="431"/>
    </location>
</feature>
<dbReference type="GO" id="GO:0061630">
    <property type="term" value="F:ubiquitin protein ligase activity"/>
    <property type="evidence" value="ECO:0007669"/>
    <property type="project" value="UniProtKB-EC"/>
</dbReference>
<feature type="domain" description="RING-type" evidence="14">
    <location>
        <begin position="60"/>
        <end position="100"/>
    </location>
</feature>
<evidence type="ECO:0000313" key="16">
    <source>
        <dbReference type="Proteomes" id="UP000265000"/>
    </source>
</evidence>
<comment type="similarity">
    <text evidence="11">Belongs to the ZNF598/HEL2 family.</text>
</comment>